<evidence type="ECO:0000256" key="1">
    <source>
        <dbReference type="ARBA" id="ARBA00004141"/>
    </source>
</evidence>
<dbReference type="AlphaFoldDB" id="A0A8H2VJ98"/>
<keyword evidence="2 7" id="KW-0812">Transmembrane</keyword>
<keyword evidence="4 7" id="KW-0472">Membrane</keyword>
<reference evidence="8 9" key="1">
    <citation type="submission" date="2020-05" db="EMBL/GenBank/DDBJ databases">
        <authorList>
            <person name="Casaregola S."/>
            <person name="Devillers H."/>
            <person name="Grondin C."/>
        </authorList>
    </citation>
    <scope>NUCLEOTIDE SEQUENCE [LARGE SCALE GENOMIC DNA]</scope>
    <source>
        <strain evidence="8 9">CLIB 1767</strain>
    </source>
</reference>
<sequence length="539" mass="61111">MAEQSETATESSQSSQGSYIPSSASAALGSLSRLSKRGMNNIHRVKQNGKEYANKLYPNKFTSFSYPYSSSSSKNDTKFNSITSNTSTADSSNSPSLKLKNVENNEKAVDPLTYNENDSQFSFESDATTLVNSGGLDSRHGSVSMITKLHSSKNDMNSDINFNFSAPSRTSTSSTLLEKEVILEEDERLVLQPCPKIKEKICSFGLERAHELGKDDHLHYYQLPFPWRENRYIIYNYRFYDSHKKSFLSILNWYGWHNESTNIWTHLFGAIYMAYIAFFQFPNTEVYQSEKVPTMAKGIAFVFLLASIKCLLASTFWHTFNGTSFLGLRRRFACVDYSGITILITASILSTEFATLFGHTTAMVSFMSTSMVLGLIGIYLNCSPKFDSPEARPLRIKFFILLVAVGGLSFLQTIYYEGFHNTTSLLMPVTNKSIIWYSVGVVFYGSFIPERFRSDVTVDDSIPTQKELASDLNIITTHKDIHFREEPTCTCHSAVKNLTSLWWVDYAFSSHTLWHFFVVLGAIGHYRAIIDIYTKKWLM</sequence>
<protein>
    <submittedName>
        <fullName evidence="8">Similar to Saccharomyces cerevisiae YLR023C IZH3 Membrane protein involved in zinc ion homeostasis, member of the four-protein IZH family, expression induced by zinc deficiency</fullName>
    </submittedName>
</protein>
<feature type="binding site" evidence="5">
    <location>
        <position position="318"/>
    </location>
    <ligand>
        <name>Zn(2+)</name>
        <dbReference type="ChEBI" id="CHEBI:29105"/>
    </ligand>
</feature>
<keyword evidence="5" id="KW-0862">Zinc</keyword>
<evidence type="ECO:0000313" key="9">
    <source>
        <dbReference type="Proteomes" id="UP000644660"/>
    </source>
</evidence>
<dbReference type="PANTHER" id="PTHR20855:SF97">
    <property type="entry name" value="ADIPOR-LIKE RECEPTOR IZH3-RELATED"/>
    <property type="match status" value="1"/>
</dbReference>
<evidence type="ECO:0000256" key="5">
    <source>
        <dbReference type="PIRSR" id="PIRSR604254-1"/>
    </source>
</evidence>
<dbReference type="GO" id="GO:0046872">
    <property type="term" value="F:metal ion binding"/>
    <property type="evidence" value="ECO:0007669"/>
    <property type="project" value="UniProtKB-KW"/>
</dbReference>
<evidence type="ECO:0000256" key="2">
    <source>
        <dbReference type="ARBA" id="ARBA00022692"/>
    </source>
</evidence>
<gene>
    <name evidence="8" type="ORF">KABA2_10S02794</name>
</gene>
<feature type="transmembrane region" description="Helical" evidence="7">
    <location>
        <begin position="394"/>
        <end position="416"/>
    </location>
</feature>
<dbReference type="GO" id="GO:0016020">
    <property type="term" value="C:membrane"/>
    <property type="evidence" value="ECO:0007669"/>
    <property type="project" value="UniProtKB-SubCell"/>
</dbReference>
<keyword evidence="3 7" id="KW-1133">Transmembrane helix</keyword>
<evidence type="ECO:0000256" key="7">
    <source>
        <dbReference type="SAM" id="Phobius"/>
    </source>
</evidence>
<proteinExistence type="predicted"/>
<dbReference type="RefSeq" id="XP_041408439.1">
    <property type="nucleotide sequence ID" value="XM_041552505.1"/>
</dbReference>
<evidence type="ECO:0000256" key="6">
    <source>
        <dbReference type="SAM" id="MobiDB-lite"/>
    </source>
</evidence>
<feature type="transmembrane region" description="Helical" evidence="7">
    <location>
        <begin position="332"/>
        <end position="350"/>
    </location>
</feature>
<accession>A0A8H2VJ98</accession>
<evidence type="ECO:0000256" key="4">
    <source>
        <dbReference type="ARBA" id="ARBA00023136"/>
    </source>
</evidence>
<organism evidence="8 9">
    <name type="scientific">Maudiozyma barnettii</name>
    <dbReference type="NCBI Taxonomy" id="61262"/>
    <lineage>
        <taxon>Eukaryota</taxon>
        <taxon>Fungi</taxon>
        <taxon>Dikarya</taxon>
        <taxon>Ascomycota</taxon>
        <taxon>Saccharomycotina</taxon>
        <taxon>Saccharomycetes</taxon>
        <taxon>Saccharomycetales</taxon>
        <taxon>Saccharomycetaceae</taxon>
        <taxon>Maudiozyma</taxon>
    </lineage>
</organism>
<keyword evidence="9" id="KW-1185">Reference proteome</keyword>
<name>A0A8H2VJ98_9SACH</name>
<comment type="caution">
    <text evidence="8">The sequence shown here is derived from an EMBL/GenBank/DDBJ whole genome shotgun (WGS) entry which is preliminary data.</text>
</comment>
<dbReference type="Proteomes" id="UP000644660">
    <property type="component" value="Unassembled WGS sequence"/>
</dbReference>
<feature type="transmembrane region" description="Helical" evidence="7">
    <location>
        <begin position="362"/>
        <end position="382"/>
    </location>
</feature>
<feature type="transmembrane region" description="Helical" evidence="7">
    <location>
        <begin position="512"/>
        <end position="530"/>
    </location>
</feature>
<feature type="region of interest" description="Disordered" evidence="6">
    <location>
        <begin position="1"/>
        <end position="23"/>
    </location>
</feature>
<feature type="transmembrane region" description="Helical" evidence="7">
    <location>
        <begin position="263"/>
        <end position="281"/>
    </location>
</feature>
<dbReference type="PANTHER" id="PTHR20855">
    <property type="entry name" value="ADIPOR/PROGESTIN RECEPTOR-RELATED"/>
    <property type="match status" value="1"/>
</dbReference>
<comment type="subcellular location">
    <subcellularLocation>
        <location evidence="1">Membrane</location>
        <topology evidence="1">Multi-pass membrane protein</topology>
    </subcellularLocation>
</comment>
<dbReference type="Pfam" id="PF03006">
    <property type="entry name" value="HlyIII"/>
    <property type="match status" value="1"/>
</dbReference>
<dbReference type="GO" id="GO:0038023">
    <property type="term" value="F:signaling receptor activity"/>
    <property type="evidence" value="ECO:0007669"/>
    <property type="project" value="TreeGrafter"/>
</dbReference>
<evidence type="ECO:0000256" key="3">
    <source>
        <dbReference type="ARBA" id="ARBA00022989"/>
    </source>
</evidence>
<dbReference type="InterPro" id="IPR004254">
    <property type="entry name" value="AdipoR/HlyIII-related"/>
</dbReference>
<keyword evidence="5" id="KW-0479">Metal-binding</keyword>
<evidence type="ECO:0000313" key="8">
    <source>
        <dbReference type="EMBL" id="CAB4256595.1"/>
    </source>
</evidence>
<feature type="transmembrane region" description="Helical" evidence="7">
    <location>
        <begin position="301"/>
        <end position="320"/>
    </location>
</feature>
<dbReference type="OrthoDB" id="5585746at2759"/>
<dbReference type="EMBL" id="CAEFZW010000010">
    <property type="protein sequence ID" value="CAB4256595.1"/>
    <property type="molecule type" value="Genomic_DNA"/>
</dbReference>
<dbReference type="GeneID" id="64859682"/>
<dbReference type="GO" id="GO:0006882">
    <property type="term" value="P:intracellular zinc ion homeostasis"/>
    <property type="evidence" value="ECO:0007669"/>
    <property type="project" value="TreeGrafter"/>
</dbReference>